<gene>
    <name evidence="3" type="ORF">CTI12_AA029470</name>
</gene>
<dbReference type="Pfam" id="PF22936">
    <property type="entry name" value="Pol_BBD"/>
    <property type="match status" value="1"/>
</dbReference>
<feature type="compositionally biased region" description="Basic residues" evidence="1">
    <location>
        <begin position="390"/>
        <end position="401"/>
    </location>
</feature>
<dbReference type="AlphaFoldDB" id="A0A2U1QHG3"/>
<dbReference type="STRING" id="35608.A0A2U1QHG3"/>
<feature type="compositionally biased region" description="Polar residues" evidence="1">
    <location>
        <begin position="278"/>
        <end position="288"/>
    </location>
</feature>
<feature type="compositionally biased region" description="Polar residues" evidence="1">
    <location>
        <begin position="345"/>
        <end position="366"/>
    </location>
</feature>
<feature type="compositionally biased region" description="Basic residues" evidence="1">
    <location>
        <begin position="331"/>
        <end position="340"/>
    </location>
</feature>
<name>A0A2U1QHG3_ARTAN</name>
<evidence type="ECO:0000313" key="3">
    <source>
        <dbReference type="EMBL" id="PWA97407.1"/>
    </source>
</evidence>
<evidence type="ECO:0000313" key="4">
    <source>
        <dbReference type="Proteomes" id="UP000245207"/>
    </source>
</evidence>
<dbReference type="PANTHER" id="PTHR47592">
    <property type="entry name" value="PBF68 PROTEIN"/>
    <property type="match status" value="1"/>
</dbReference>
<dbReference type="Proteomes" id="UP000245207">
    <property type="component" value="Unassembled WGS sequence"/>
</dbReference>
<dbReference type="InterPro" id="IPR054722">
    <property type="entry name" value="PolX-like_BBD"/>
</dbReference>
<protein>
    <submittedName>
        <fullName evidence="3">Retrovirus-related Pol polyprotein from transposon TNT 1-94</fullName>
    </submittedName>
</protein>
<sequence length="437" mass="49794">MDEAFKYQDLTLRLLGSLPEEYELLETTLLNGKDDVSLSEVCATLYSKELKRKDKHISSTGDAEVFLVRGHSRKKGTDKIWRSKSRQRLSKDECAFCHEKRSLEERLSKVENQGQSLQRSLEANVTKCDDEESYFSLATSSTKNASDVWLLDSACSHYIKLHREWFSNFEEHEEVVYTVDETLLITHGIGSVRLQNQDGTIVALKGVCYPPKLKKNLISVGTLESKGFEVRAKDGVMKIISGVLVVMKDDRETFDDSPIIKGDYEEEEVQTEEPPQQNMNQLLPSSQKETPKGMKYILDLSILIIKLCKKRFRFIPFRSKPPCFPTTPKKGQGRPSRKKEAKNGETGTQKESTIRALTNTHGTAIQATKRHFDRSLQKPSLKHQYTAKRGTCKQRKKKLVHQKPTQDKKTKKLTKPVRIKNDQNYSTGSARGFSALC</sequence>
<dbReference type="OrthoDB" id="1729718at2759"/>
<reference evidence="3 4" key="1">
    <citation type="journal article" date="2018" name="Mol. Plant">
        <title>The genome of Artemisia annua provides insight into the evolution of Asteraceae family and artemisinin biosynthesis.</title>
        <authorList>
            <person name="Shen Q."/>
            <person name="Zhang L."/>
            <person name="Liao Z."/>
            <person name="Wang S."/>
            <person name="Yan T."/>
            <person name="Shi P."/>
            <person name="Liu M."/>
            <person name="Fu X."/>
            <person name="Pan Q."/>
            <person name="Wang Y."/>
            <person name="Lv Z."/>
            <person name="Lu X."/>
            <person name="Zhang F."/>
            <person name="Jiang W."/>
            <person name="Ma Y."/>
            <person name="Chen M."/>
            <person name="Hao X."/>
            <person name="Li L."/>
            <person name="Tang Y."/>
            <person name="Lv G."/>
            <person name="Zhou Y."/>
            <person name="Sun X."/>
            <person name="Brodelius P.E."/>
            <person name="Rose J.K.C."/>
            <person name="Tang K."/>
        </authorList>
    </citation>
    <scope>NUCLEOTIDE SEQUENCE [LARGE SCALE GENOMIC DNA]</scope>
    <source>
        <strain evidence="4">cv. Huhao1</strain>
        <tissue evidence="3">Leaf</tissue>
    </source>
</reference>
<evidence type="ECO:0000259" key="2">
    <source>
        <dbReference type="Pfam" id="PF22936"/>
    </source>
</evidence>
<feature type="region of interest" description="Disordered" evidence="1">
    <location>
        <begin position="319"/>
        <end position="437"/>
    </location>
</feature>
<feature type="compositionally biased region" description="Basic residues" evidence="1">
    <location>
        <begin position="409"/>
        <end position="418"/>
    </location>
</feature>
<evidence type="ECO:0000256" key="1">
    <source>
        <dbReference type="SAM" id="MobiDB-lite"/>
    </source>
</evidence>
<accession>A0A2U1QHG3</accession>
<proteinExistence type="predicted"/>
<organism evidence="3 4">
    <name type="scientific">Artemisia annua</name>
    <name type="common">Sweet wormwood</name>
    <dbReference type="NCBI Taxonomy" id="35608"/>
    <lineage>
        <taxon>Eukaryota</taxon>
        <taxon>Viridiplantae</taxon>
        <taxon>Streptophyta</taxon>
        <taxon>Embryophyta</taxon>
        <taxon>Tracheophyta</taxon>
        <taxon>Spermatophyta</taxon>
        <taxon>Magnoliopsida</taxon>
        <taxon>eudicotyledons</taxon>
        <taxon>Gunneridae</taxon>
        <taxon>Pentapetalae</taxon>
        <taxon>asterids</taxon>
        <taxon>campanulids</taxon>
        <taxon>Asterales</taxon>
        <taxon>Asteraceae</taxon>
        <taxon>Asteroideae</taxon>
        <taxon>Anthemideae</taxon>
        <taxon>Artemisiinae</taxon>
        <taxon>Artemisia</taxon>
    </lineage>
</organism>
<feature type="domain" description="Retrovirus-related Pol polyprotein from transposon TNT 1-94-like beta-barrel" evidence="2">
    <location>
        <begin position="149"/>
        <end position="228"/>
    </location>
</feature>
<dbReference type="EMBL" id="PKPP01000124">
    <property type="protein sequence ID" value="PWA97407.1"/>
    <property type="molecule type" value="Genomic_DNA"/>
</dbReference>
<comment type="caution">
    <text evidence="3">The sequence shown here is derived from an EMBL/GenBank/DDBJ whole genome shotgun (WGS) entry which is preliminary data.</text>
</comment>
<keyword evidence="4" id="KW-1185">Reference proteome</keyword>
<feature type="region of interest" description="Disordered" evidence="1">
    <location>
        <begin position="265"/>
        <end position="288"/>
    </location>
</feature>